<feature type="domain" description="F-box" evidence="1">
    <location>
        <begin position="22"/>
        <end position="70"/>
    </location>
</feature>
<dbReference type="InterPro" id="IPR001810">
    <property type="entry name" value="F-box_dom"/>
</dbReference>
<dbReference type="Gene3D" id="1.20.1280.50">
    <property type="match status" value="1"/>
</dbReference>
<evidence type="ECO:0000313" key="2">
    <source>
        <dbReference type="EMBL" id="KAK1597816.1"/>
    </source>
</evidence>
<gene>
    <name evidence="2" type="ORF">QYE76_017651</name>
</gene>
<dbReference type="PROSITE" id="PS50181">
    <property type="entry name" value="FBOX"/>
    <property type="match status" value="1"/>
</dbReference>
<organism evidence="2 3">
    <name type="scientific">Lolium multiflorum</name>
    <name type="common">Italian ryegrass</name>
    <name type="synonym">Lolium perenne subsp. multiflorum</name>
    <dbReference type="NCBI Taxonomy" id="4521"/>
    <lineage>
        <taxon>Eukaryota</taxon>
        <taxon>Viridiplantae</taxon>
        <taxon>Streptophyta</taxon>
        <taxon>Embryophyta</taxon>
        <taxon>Tracheophyta</taxon>
        <taxon>Spermatophyta</taxon>
        <taxon>Magnoliopsida</taxon>
        <taxon>Liliopsida</taxon>
        <taxon>Poales</taxon>
        <taxon>Poaceae</taxon>
        <taxon>BOP clade</taxon>
        <taxon>Pooideae</taxon>
        <taxon>Poodae</taxon>
        <taxon>Poeae</taxon>
        <taxon>Poeae Chloroplast Group 2 (Poeae type)</taxon>
        <taxon>Loliodinae</taxon>
        <taxon>Loliinae</taxon>
        <taxon>Lolium</taxon>
    </lineage>
</organism>
<dbReference type="Gene3D" id="3.80.10.10">
    <property type="entry name" value="Ribonuclease Inhibitor"/>
    <property type="match status" value="1"/>
</dbReference>
<comment type="caution">
    <text evidence="2">The sequence shown here is derived from an EMBL/GenBank/DDBJ whole genome shotgun (WGS) entry which is preliminary data.</text>
</comment>
<name>A0AAD8VAE1_LOLMU</name>
<sequence>MPPSSARRDHVESHLLPSVTELRDWASLPSDVLLLIFSRIPQADVLCAAGLACTSWRRLAIDEPLLWRHIDLASSNDPAMARAAVDRSAGMCDSFHGCVDDADFLRYLADSAPSLRSLRVTRRFDMLNCDKELITGAIKKLPLLEQLVLPFRWVDEDTLLALIDHCPRLQLLDASRSYAAFVMDDELRARLQSRINNLQLPHQPKLVPCSLCVEWCLQNGECVVAQAASGGEGFAMGSYDDSIFVGRVLYAGNFPFVPPDEFWIRARSNPIKLSVVPIAASTSSSAGQSIPTERQRESHVDSVRVSWNDRVKIDLVAGTTEKVPP</sequence>
<dbReference type="PANTHER" id="PTHR38926:SF69">
    <property type="entry name" value="F-BOX DOMAIN-CONTAINING PROTEIN"/>
    <property type="match status" value="1"/>
</dbReference>
<dbReference type="InterPro" id="IPR036047">
    <property type="entry name" value="F-box-like_dom_sf"/>
</dbReference>
<protein>
    <recommendedName>
        <fullName evidence="1">F-box domain-containing protein</fullName>
    </recommendedName>
</protein>
<keyword evidence="3" id="KW-1185">Reference proteome</keyword>
<dbReference type="EMBL" id="JAUUTY010000624">
    <property type="protein sequence ID" value="KAK1597816.1"/>
    <property type="molecule type" value="Genomic_DNA"/>
</dbReference>
<accession>A0AAD8VAE1</accession>
<dbReference type="InterPro" id="IPR032675">
    <property type="entry name" value="LRR_dom_sf"/>
</dbReference>
<dbReference type="SUPFAM" id="SSF81383">
    <property type="entry name" value="F-box domain"/>
    <property type="match status" value="1"/>
</dbReference>
<dbReference type="AlphaFoldDB" id="A0AAD8VAE1"/>
<dbReference type="Proteomes" id="UP001231189">
    <property type="component" value="Unassembled WGS sequence"/>
</dbReference>
<proteinExistence type="predicted"/>
<evidence type="ECO:0000259" key="1">
    <source>
        <dbReference type="PROSITE" id="PS50181"/>
    </source>
</evidence>
<dbReference type="Pfam" id="PF12937">
    <property type="entry name" value="F-box-like"/>
    <property type="match status" value="1"/>
</dbReference>
<reference evidence="2" key="1">
    <citation type="submission" date="2023-07" db="EMBL/GenBank/DDBJ databases">
        <title>A chromosome-level genome assembly of Lolium multiflorum.</title>
        <authorList>
            <person name="Chen Y."/>
            <person name="Copetti D."/>
            <person name="Kolliker R."/>
            <person name="Studer B."/>
        </authorList>
    </citation>
    <scope>NUCLEOTIDE SEQUENCE</scope>
    <source>
        <strain evidence="2">02402/16</strain>
        <tissue evidence="2">Leaf</tissue>
    </source>
</reference>
<evidence type="ECO:0000313" key="3">
    <source>
        <dbReference type="Proteomes" id="UP001231189"/>
    </source>
</evidence>
<dbReference type="PANTHER" id="PTHR38926">
    <property type="entry name" value="F-BOX DOMAIN CONTAINING PROTEIN, EXPRESSED"/>
    <property type="match status" value="1"/>
</dbReference>
<dbReference type="SMART" id="SM00256">
    <property type="entry name" value="FBOX"/>
    <property type="match status" value="1"/>
</dbReference>